<dbReference type="InParanoid" id="B0DC21"/>
<dbReference type="KEGG" id="lbc:LACBIDRAFT_298009"/>
<dbReference type="OrthoDB" id="2963168at2759"/>
<dbReference type="GeneID" id="6077243"/>
<name>B0DC21_LACBS</name>
<keyword evidence="2" id="KW-1185">Reference proteome</keyword>
<dbReference type="STRING" id="486041.B0DC21"/>
<organism evidence="2">
    <name type="scientific">Laccaria bicolor (strain S238N-H82 / ATCC MYA-4686)</name>
    <name type="common">Bicoloured deceiver</name>
    <name type="synonym">Laccaria laccata var. bicolor</name>
    <dbReference type="NCBI Taxonomy" id="486041"/>
    <lineage>
        <taxon>Eukaryota</taxon>
        <taxon>Fungi</taxon>
        <taxon>Dikarya</taxon>
        <taxon>Basidiomycota</taxon>
        <taxon>Agaricomycotina</taxon>
        <taxon>Agaricomycetes</taxon>
        <taxon>Agaricomycetidae</taxon>
        <taxon>Agaricales</taxon>
        <taxon>Agaricineae</taxon>
        <taxon>Hydnangiaceae</taxon>
        <taxon>Laccaria</taxon>
    </lineage>
</organism>
<protein>
    <submittedName>
        <fullName evidence="1">Predicted protein</fullName>
    </submittedName>
</protein>
<dbReference type="Proteomes" id="UP000001194">
    <property type="component" value="Unassembled WGS sequence"/>
</dbReference>
<sequence>MSSWPPYKGSRRKLVMAFDVGTTFSGISYSILDPGQVPEVKGVTRYLNQFSIRIDLKASRFPAQEHSSGSSKIPTVVYYDKQGSVRAIGAESASEGIFEQAEDGDWYKVEWNGQLLHLRPKTKQTAHISEQLPPLPPWKKIIDVFADFFKYLLHT</sequence>
<proteinExistence type="predicted"/>
<dbReference type="AlphaFoldDB" id="B0DC21"/>
<dbReference type="EMBL" id="DS547103">
    <property type="protein sequence ID" value="EDR07658.1"/>
    <property type="molecule type" value="Genomic_DNA"/>
</dbReference>
<accession>B0DC21</accession>
<evidence type="ECO:0000313" key="1">
    <source>
        <dbReference type="EMBL" id="EDR07658.1"/>
    </source>
</evidence>
<reference evidence="1 2" key="1">
    <citation type="journal article" date="2008" name="Nature">
        <title>The genome of Laccaria bicolor provides insights into mycorrhizal symbiosis.</title>
        <authorList>
            <person name="Martin F."/>
            <person name="Aerts A."/>
            <person name="Ahren D."/>
            <person name="Brun A."/>
            <person name="Danchin E.G.J."/>
            <person name="Duchaussoy F."/>
            <person name="Gibon J."/>
            <person name="Kohler A."/>
            <person name="Lindquist E."/>
            <person name="Pereda V."/>
            <person name="Salamov A."/>
            <person name="Shapiro H.J."/>
            <person name="Wuyts J."/>
            <person name="Blaudez D."/>
            <person name="Buee M."/>
            <person name="Brokstein P."/>
            <person name="Canbaeck B."/>
            <person name="Cohen D."/>
            <person name="Courty P.E."/>
            <person name="Coutinho P.M."/>
            <person name="Delaruelle C."/>
            <person name="Detter J.C."/>
            <person name="Deveau A."/>
            <person name="DiFazio S."/>
            <person name="Duplessis S."/>
            <person name="Fraissinet-Tachet L."/>
            <person name="Lucic E."/>
            <person name="Frey-Klett P."/>
            <person name="Fourrey C."/>
            <person name="Feussner I."/>
            <person name="Gay G."/>
            <person name="Grimwood J."/>
            <person name="Hoegger P.J."/>
            <person name="Jain P."/>
            <person name="Kilaru S."/>
            <person name="Labbe J."/>
            <person name="Lin Y.C."/>
            <person name="Legue V."/>
            <person name="Le Tacon F."/>
            <person name="Marmeisse R."/>
            <person name="Melayah D."/>
            <person name="Montanini B."/>
            <person name="Muratet M."/>
            <person name="Nehls U."/>
            <person name="Niculita-Hirzel H."/>
            <person name="Oudot-Le Secq M.P."/>
            <person name="Peter M."/>
            <person name="Quesneville H."/>
            <person name="Rajashekar B."/>
            <person name="Reich M."/>
            <person name="Rouhier N."/>
            <person name="Schmutz J."/>
            <person name="Yin T."/>
            <person name="Chalot M."/>
            <person name="Henrissat B."/>
            <person name="Kuees U."/>
            <person name="Lucas S."/>
            <person name="Van de Peer Y."/>
            <person name="Podila G.K."/>
            <person name="Polle A."/>
            <person name="Pukkila P.J."/>
            <person name="Richardson P.M."/>
            <person name="Rouze P."/>
            <person name="Sanders I.R."/>
            <person name="Stajich J.E."/>
            <person name="Tunlid A."/>
            <person name="Tuskan G."/>
            <person name="Grigoriev I.V."/>
        </authorList>
    </citation>
    <scope>NUCLEOTIDE SEQUENCE [LARGE SCALE GENOMIC DNA]</scope>
    <source>
        <strain evidence="2">S238N-H82 / ATCC MYA-4686</strain>
    </source>
</reference>
<dbReference type="HOGENOM" id="CLU_009958_1_0_1"/>
<evidence type="ECO:0000313" key="2">
    <source>
        <dbReference type="Proteomes" id="UP000001194"/>
    </source>
</evidence>
<gene>
    <name evidence="1" type="ORF">LACBIDRAFT_298009</name>
</gene>
<dbReference type="RefSeq" id="XP_001881447.1">
    <property type="nucleotide sequence ID" value="XM_001881412.1"/>
</dbReference>